<dbReference type="AlphaFoldDB" id="A0A1G6CEJ6"/>
<dbReference type="HAMAP" id="MF_00676">
    <property type="entry name" value="UPF0260"/>
    <property type="match status" value="1"/>
</dbReference>
<evidence type="ECO:0000313" key="3">
    <source>
        <dbReference type="EMBL" id="SDB31334.1"/>
    </source>
</evidence>
<name>A0A1G6CEJ6_9HYPH</name>
<dbReference type="NCBIfam" id="NF003507">
    <property type="entry name" value="PRK05170.2-5"/>
    <property type="match status" value="1"/>
</dbReference>
<dbReference type="STRING" id="665467.SAMN02982931_02391"/>
<evidence type="ECO:0000313" key="4">
    <source>
        <dbReference type="Proteomes" id="UP000199071"/>
    </source>
</evidence>
<feature type="region of interest" description="Disordered" evidence="2">
    <location>
        <begin position="1"/>
        <end position="25"/>
    </location>
</feature>
<dbReference type="OrthoDB" id="9786855at2"/>
<reference evidence="3 4" key="1">
    <citation type="submission" date="2016-10" db="EMBL/GenBank/DDBJ databases">
        <authorList>
            <person name="de Groot N.N."/>
        </authorList>
    </citation>
    <scope>NUCLEOTIDE SEQUENCE [LARGE SCALE GENOMIC DNA]</scope>
    <source>
        <strain evidence="3 4">ATCC 35022</strain>
    </source>
</reference>
<dbReference type="Proteomes" id="UP000199071">
    <property type="component" value="Unassembled WGS sequence"/>
</dbReference>
<gene>
    <name evidence="3" type="ORF">SAMN02982931_02391</name>
</gene>
<protein>
    <recommendedName>
        <fullName evidence="1">UPF0260 protein SAMN02982931_02391</fullName>
    </recommendedName>
</protein>
<dbReference type="EMBL" id="FMXQ01000004">
    <property type="protein sequence ID" value="SDB31334.1"/>
    <property type="molecule type" value="Genomic_DNA"/>
</dbReference>
<keyword evidence="4" id="KW-1185">Reference proteome</keyword>
<evidence type="ECO:0000256" key="1">
    <source>
        <dbReference type="HAMAP-Rule" id="MF_00676"/>
    </source>
</evidence>
<dbReference type="InterPro" id="IPR008228">
    <property type="entry name" value="UCP006173"/>
</dbReference>
<dbReference type="Pfam" id="PF03692">
    <property type="entry name" value="CxxCxxCC"/>
    <property type="match status" value="1"/>
</dbReference>
<organism evidence="3 4">
    <name type="scientific">Bauldia litoralis</name>
    <dbReference type="NCBI Taxonomy" id="665467"/>
    <lineage>
        <taxon>Bacteria</taxon>
        <taxon>Pseudomonadati</taxon>
        <taxon>Pseudomonadota</taxon>
        <taxon>Alphaproteobacteria</taxon>
        <taxon>Hyphomicrobiales</taxon>
        <taxon>Kaistiaceae</taxon>
        <taxon>Bauldia</taxon>
    </lineage>
</organism>
<proteinExistence type="inferred from homology"/>
<dbReference type="PANTHER" id="PTHR37421:SF1">
    <property type="entry name" value="UPF0260 PROTEIN YCGN"/>
    <property type="match status" value="1"/>
</dbReference>
<sequence length="193" mass="21379">MPQDRSVKTPRAGSRRKSATAGDVPGTPFWKELALADMSQAQWESLCDGCARCCLNKLEDWDTGQIHWTEVACHLLDDSTCHCADYPNRSVRVPDCVPLTPKNVTELTWLPPTCGYKLVADGRDLYWWHPLVSGDPDTVHYAGISVRGRTISENDVTVEAYEDHLVDWPGEDPADLIELAERGKATALKKTGG</sequence>
<accession>A0A1G6CEJ6</accession>
<comment type="similarity">
    <text evidence="1">Belongs to the UPF0260 family.</text>
</comment>
<dbReference type="InterPro" id="IPR005358">
    <property type="entry name" value="Puta_zinc/iron-chelating_dom"/>
</dbReference>
<dbReference type="RefSeq" id="WP_090876646.1">
    <property type="nucleotide sequence ID" value="NZ_FMXQ01000004.1"/>
</dbReference>
<dbReference type="NCBIfam" id="NF003501">
    <property type="entry name" value="PRK05170.1-5"/>
    <property type="match status" value="1"/>
</dbReference>
<dbReference type="PANTHER" id="PTHR37421">
    <property type="entry name" value="UPF0260 PROTEIN YCGN"/>
    <property type="match status" value="1"/>
</dbReference>
<evidence type="ECO:0000256" key="2">
    <source>
        <dbReference type="SAM" id="MobiDB-lite"/>
    </source>
</evidence>